<evidence type="ECO:0000256" key="1">
    <source>
        <dbReference type="SAM" id="MobiDB-lite"/>
    </source>
</evidence>
<name>A0A922KCQ4_CARIL</name>
<dbReference type="AlphaFoldDB" id="A0A922KCQ4"/>
<evidence type="ECO:0000313" key="2">
    <source>
        <dbReference type="EMBL" id="KAG6734994.1"/>
    </source>
</evidence>
<proteinExistence type="predicted"/>
<dbReference type="EMBL" id="CM031825">
    <property type="protein sequence ID" value="KAG6734994.1"/>
    <property type="molecule type" value="Genomic_DNA"/>
</dbReference>
<organism evidence="2 3">
    <name type="scientific">Carya illinoinensis</name>
    <name type="common">Pecan</name>
    <dbReference type="NCBI Taxonomy" id="32201"/>
    <lineage>
        <taxon>Eukaryota</taxon>
        <taxon>Viridiplantae</taxon>
        <taxon>Streptophyta</taxon>
        <taxon>Embryophyta</taxon>
        <taxon>Tracheophyta</taxon>
        <taxon>Spermatophyta</taxon>
        <taxon>Magnoliopsida</taxon>
        <taxon>eudicotyledons</taxon>
        <taxon>Gunneridae</taxon>
        <taxon>Pentapetalae</taxon>
        <taxon>rosids</taxon>
        <taxon>fabids</taxon>
        <taxon>Fagales</taxon>
        <taxon>Juglandaceae</taxon>
        <taxon>Carya</taxon>
    </lineage>
</organism>
<gene>
    <name evidence="2" type="ORF">I3842_01G297700</name>
</gene>
<evidence type="ECO:0000313" key="3">
    <source>
        <dbReference type="Proteomes" id="UP000811246"/>
    </source>
</evidence>
<accession>A0A922KCQ4</accession>
<sequence>MHTIRGSGLMTKISLAFRFPPFGFSHLTFRYRIRVRARRLLSTDRIPPLSRSSFSALSPSPPRPRRAYHLQTMMRERGRREKNLNERESLRRERGRIEREGFAERESLMREI</sequence>
<protein>
    <submittedName>
        <fullName evidence="2">Uncharacterized protein</fullName>
    </submittedName>
</protein>
<reference evidence="2" key="1">
    <citation type="submission" date="2021-01" db="EMBL/GenBank/DDBJ databases">
        <authorList>
            <person name="Lovell J.T."/>
            <person name="Bentley N."/>
            <person name="Bhattarai G."/>
            <person name="Jenkins J.W."/>
            <person name="Sreedasyam A."/>
            <person name="Alarcon Y."/>
            <person name="Bock C."/>
            <person name="Boston L."/>
            <person name="Carlson J."/>
            <person name="Cervantes K."/>
            <person name="Clermont K."/>
            <person name="Krom N."/>
            <person name="Kubenka K."/>
            <person name="Mamidi S."/>
            <person name="Mattison C."/>
            <person name="Monteros M."/>
            <person name="Pisani C."/>
            <person name="Plott C."/>
            <person name="Rajasekar S."/>
            <person name="Rhein H.S."/>
            <person name="Rohla C."/>
            <person name="Song M."/>
            <person name="Hilaire R.S."/>
            <person name="Shu S."/>
            <person name="Wells L."/>
            <person name="Wang X."/>
            <person name="Webber J."/>
            <person name="Heerema R.J."/>
            <person name="Klein P."/>
            <person name="Conner P."/>
            <person name="Grauke L."/>
            <person name="Grimwood J."/>
            <person name="Schmutz J."/>
            <person name="Randall J.J."/>
        </authorList>
    </citation>
    <scope>NUCLEOTIDE SEQUENCE</scope>
    <source>
        <tissue evidence="2">Leaf</tissue>
    </source>
</reference>
<dbReference type="Proteomes" id="UP000811246">
    <property type="component" value="Chromosome 1"/>
</dbReference>
<comment type="caution">
    <text evidence="2">The sequence shown here is derived from an EMBL/GenBank/DDBJ whole genome shotgun (WGS) entry which is preliminary data.</text>
</comment>
<feature type="region of interest" description="Disordered" evidence="1">
    <location>
        <begin position="75"/>
        <end position="95"/>
    </location>
</feature>